<protein>
    <recommendedName>
        <fullName evidence="3">Endonuclease/exonuclease/phosphatase domain-containing protein</fullName>
    </recommendedName>
</protein>
<gene>
    <name evidence="1" type="ORF">ACA1_199580</name>
</gene>
<proteinExistence type="predicted"/>
<sequence length="203" mass="21991">MDIHPTLLTYKPSKALQALAGPAIGLVDSFRHIHPKKPNSALCSTKHSAGAPPTSTCATNTPGPDIPAPFTGVAAPNCSVDNSAPMYLSCLDYILVPSSLHIIDADIHYTMSIDSDHFPASVTLWLDHTELLLPGATNCSMHKYSTQELAHTSHKHLFQMTLLHNYANQTEQEPALRHNPTNKLLAIKNAITTTCDALLAKRP</sequence>
<name>L8H3A1_ACACF</name>
<evidence type="ECO:0000313" key="2">
    <source>
        <dbReference type="Proteomes" id="UP000011083"/>
    </source>
</evidence>
<keyword evidence="2" id="KW-1185">Reference proteome</keyword>
<dbReference type="RefSeq" id="XP_004341767.1">
    <property type="nucleotide sequence ID" value="XM_004341719.1"/>
</dbReference>
<dbReference type="InterPro" id="IPR036691">
    <property type="entry name" value="Endo/exonu/phosph_ase_sf"/>
</dbReference>
<accession>L8H3A1</accession>
<dbReference type="VEuPathDB" id="AmoebaDB:ACA1_199580"/>
<dbReference type="AlphaFoldDB" id="L8H3A1"/>
<organism evidence="1 2">
    <name type="scientific">Acanthamoeba castellanii (strain ATCC 30010 / Neff)</name>
    <dbReference type="NCBI Taxonomy" id="1257118"/>
    <lineage>
        <taxon>Eukaryota</taxon>
        <taxon>Amoebozoa</taxon>
        <taxon>Discosea</taxon>
        <taxon>Longamoebia</taxon>
        <taxon>Centramoebida</taxon>
        <taxon>Acanthamoebidae</taxon>
        <taxon>Acanthamoeba</taxon>
    </lineage>
</organism>
<dbReference type="Proteomes" id="UP000011083">
    <property type="component" value="Unassembled WGS sequence"/>
</dbReference>
<reference evidence="1 2" key="1">
    <citation type="journal article" date="2013" name="Genome Biol.">
        <title>Genome of Acanthamoeba castellanii highlights extensive lateral gene transfer and early evolution of tyrosine kinase signaling.</title>
        <authorList>
            <person name="Clarke M."/>
            <person name="Lohan A.J."/>
            <person name="Liu B."/>
            <person name="Lagkouvardos I."/>
            <person name="Roy S."/>
            <person name="Zafar N."/>
            <person name="Bertelli C."/>
            <person name="Schilde C."/>
            <person name="Kianianmomeni A."/>
            <person name="Burglin T.R."/>
            <person name="Frech C."/>
            <person name="Turcotte B."/>
            <person name="Kopec K.O."/>
            <person name="Synnott J.M."/>
            <person name="Choo C."/>
            <person name="Paponov I."/>
            <person name="Finkler A."/>
            <person name="Soon Heng Tan C."/>
            <person name="Hutchins A.P."/>
            <person name="Weinmeier T."/>
            <person name="Rattei T."/>
            <person name="Chu J.S."/>
            <person name="Gimenez G."/>
            <person name="Irimia M."/>
            <person name="Rigden D.J."/>
            <person name="Fitzpatrick D.A."/>
            <person name="Lorenzo-Morales J."/>
            <person name="Bateman A."/>
            <person name="Chiu C.H."/>
            <person name="Tang P."/>
            <person name="Hegemann P."/>
            <person name="Fromm H."/>
            <person name="Raoult D."/>
            <person name="Greub G."/>
            <person name="Miranda-Saavedra D."/>
            <person name="Chen N."/>
            <person name="Nash P."/>
            <person name="Ginger M.L."/>
            <person name="Horn M."/>
            <person name="Schaap P."/>
            <person name="Caler L."/>
            <person name="Loftus B."/>
        </authorList>
    </citation>
    <scope>NUCLEOTIDE SEQUENCE [LARGE SCALE GENOMIC DNA]</scope>
    <source>
        <strain evidence="1 2">Neff</strain>
    </source>
</reference>
<dbReference type="EMBL" id="KB007932">
    <property type="protein sequence ID" value="ELR19675.1"/>
    <property type="molecule type" value="Genomic_DNA"/>
</dbReference>
<dbReference type="Gene3D" id="3.60.10.10">
    <property type="entry name" value="Endonuclease/exonuclease/phosphatase"/>
    <property type="match status" value="1"/>
</dbReference>
<evidence type="ECO:0000313" key="1">
    <source>
        <dbReference type="EMBL" id="ELR19675.1"/>
    </source>
</evidence>
<dbReference type="KEGG" id="acan:ACA1_199580"/>
<dbReference type="SUPFAM" id="SSF56219">
    <property type="entry name" value="DNase I-like"/>
    <property type="match status" value="1"/>
</dbReference>
<dbReference type="GeneID" id="14920501"/>
<evidence type="ECO:0008006" key="3">
    <source>
        <dbReference type="Google" id="ProtNLM"/>
    </source>
</evidence>